<accession>A0A1R3JF13</accession>
<dbReference type="Pfam" id="PF05699">
    <property type="entry name" value="Dimer_Tnp_hAT"/>
    <property type="match status" value="1"/>
</dbReference>
<gene>
    <name evidence="12" type="ORF">COLO4_16854</name>
</gene>
<protein>
    <submittedName>
        <fullName evidence="12">Peptidase C48, SUMO/Sentrin/Ubl1</fullName>
    </submittedName>
</protein>
<keyword evidence="10" id="KW-1133">Transmembrane helix</keyword>
<evidence type="ECO:0000256" key="6">
    <source>
        <dbReference type="ARBA" id="ARBA00022801"/>
    </source>
</evidence>
<evidence type="ECO:0000259" key="11">
    <source>
        <dbReference type="PROSITE" id="PS50600"/>
    </source>
</evidence>
<keyword evidence="8" id="KW-0238">DNA-binding</keyword>
<dbReference type="SUPFAM" id="SSF54001">
    <property type="entry name" value="Cysteine proteinases"/>
    <property type="match status" value="1"/>
</dbReference>
<keyword evidence="13" id="KW-1185">Reference proteome</keyword>
<evidence type="ECO:0000256" key="8">
    <source>
        <dbReference type="ARBA" id="ARBA00023125"/>
    </source>
</evidence>
<dbReference type="GO" id="GO:0003677">
    <property type="term" value="F:DNA binding"/>
    <property type="evidence" value="ECO:0007669"/>
    <property type="project" value="UniProtKB-KW"/>
</dbReference>
<dbReference type="InterPro" id="IPR003653">
    <property type="entry name" value="Peptidase_C48_C"/>
</dbReference>
<evidence type="ECO:0000256" key="3">
    <source>
        <dbReference type="ARBA" id="ARBA00022670"/>
    </source>
</evidence>
<dbReference type="EMBL" id="AWUE01016262">
    <property type="protein sequence ID" value="OMO93423.1"/>
    <property type="molecule type" value="Genomic_DNA"/>
</dbReference>
<dbReference type="InterPro" id="IPR038765">
    <property type="entry name" value="Papain-like_cys_pep_sf"/>
</dbReference>
<dbReference type="Proteomes" id="UP000187203">
    <property type="component" value="Unassembled WGS sequence"/>
</dbReference>
<evidence type="ECO:0000313" key="12">
    <source>
        <dbReference type="EMBL" id="OMO93423.1"/>
    </source>
</evidence>
<evidence type="ECO:0000256" key="2">
    <source>
        <dbReference type="ARBA" id="ARBA00005234"/>
    </source>
</evidence>
<keyword evidence="10" id="KW-0472">Membrane</keyword>
<keyword evidence="7" id="KW-0862">Zinc</keyword>
<keyword evidence="6" id="KW-0378">Hydrolase</keyword>
<feature type="domain" description="Ubiquitin-like protease family profile" evidence="11">
    <location>
        <begin position="447"/>
        <end position="616"/>
    </location>
</feature>
<evidence type="ECO:0000313" key="13">
    <source>
        <dbReference type="Proteomes" id="UP000187203"/>
    </source>
</evidence>
<evidence type="ECO:0000256" key="10">
    <source>
        <dbReference type="SAM" id="Phobius"/>
    </source>
</evidence>
<comment type="similarity">
    <text evidence="2">Belongs to the peptidase C48 family.</text>
</comment>
<keyword evidence="4" id="KW-0479">Metal-binding</keyword>
<reference evidence="13" key="1">
    <citation type="submission" date="2013-09" db="EMBL/GenBank/DDBJ databases">
        <title>Corchorus olitorius genome sequencing.</title>
        <authorList>
            <person name="Alam M."/>
            <person name="Haque M.S."/>
            <person name="Islam M.S."/>
            <person name="Emdad E.M."/>
            <person name="Islam M.M."/>
            <person name="Ahmed B."/>
            <person name="Halim A."/>
            <person name="Hossen Q.M.M."/>
            <person name="Hossain M.Z."/>
            <person name="Ahmed R."/>
            <person name="Khan M.M."/>
            <person name="Islam R."/>
            <person name="Rashid M.M."/>
            <person name="Khan S.A."/>
            <person name="Rahman M.S."/>
            <person name="Alam M."/>
            <person name="Yahiya A.S."/>
            <person name="Khan M.S."/>
            <person name="Azam M.S."/>
            <person name="Haque T."/>
            <person name="Lashkar M.Z.H."/>
            <person name="Akhand A.I."/>
            <person name="Morshed G."/>
            <person name="Roy S."/>
            <person name="Uddin K.S."/>
            <person name="Rabeya T."/>
            <person name="Hossain A.S."/>
            <person name="Chowdhury A."/>
            <person name="Snigdha A.R."/>
            <person name="Mortoza M.S."/>
            <person name="Matin S.A."/>
            <person name="Hoque S.M.E."/>
            <person name="Islam M.K."/>
            <person name="Roy D.K."/>
            <person name="Haider R."/>
            <person name="Moosa M.M."/>
            <person name="Elias S.M."/>
            <person name="Hasan A.M."/>
            <person name="Jahan S."/>
            <person name="Shafiuddin M."/>
            <person name="Mahmood N."/>
            <person name="Shommy N.S."/>
        </authorList>
    </citation>
    <scope>NUCLEOTIDE SEQUENCE [LARGE SCALE GENOMIC DNA]</scope>
    <source>
        <strain evidence="13">cv. O-4</strain>
    </source>
</reference>
<comment type="caution">
    <text evidence="12">The sequence shown here is derived from an EMBL/GenBank/DDBJ whole genome shotgun (WGS) entry which is preliminary data.</text>
</comment>
<dbReference type="Pfam" id="PF02902">
    <property type="entry name" value="Peptidase_C48"/>
    <property type="match status" value="1"/>
</dbReference>
<evidence type="ECO:0000256" key="4">
    <source>
        <dbReference type="ARBA" id="ARBA00022723"/>
    </source>
</evidence>
<evidence type="ECO:0000256" key="9">
    <source>
        <dbReference type="ARBA" id="ARBA00023242"/>
    </source>
</evidence>
<dbReference type="GO" id="GO:0008234">
    <property type="term" value="F:cysteine-type peptidase activity"/>
    <property type="evidence" value="ECO:0007669"/>
    <property type="project" value="InterPro"/>
</dbReference>
<dbReference type="AlphaFoldDB" id="A0A1R3JF13"/>
<dbReference type="InterPro" id="IPR025525">
    <property type="entry name" value="hAT-like_transposase_RNase-H"/>
</dbReference>
<comment type="subcellular location">
    <subcellularLocation>
        <location evidence="1">Nucleus</location>
    </subcellularLocation>
</comment>
<dbReference type="GO" id="GO:0008270">
    <property type="term" value="F:zinc ion binding"/>
    <property type="evidence" value="ECO:0007669"/>
    <property type="project" value="UniProtKB-KW"/>
</dbReference>
<proteinExistence type="inferred from homology"/>
<keyword evidence="9" id="KW-0539">Nucleus</keyword>
<dbReference type="PANTHER" id="PTHR46481:SF10">
    <property type="entry name" value="ZINC FINGER BED DOMAIN-CONTAINING PROTEIN 39"/>
    <property type="match status" value="1"/>
</dbReference>
<dbReference type="GO" id="GO:0006508">
    <property type="term" value="P:proteolysis"/>
    <property type="evidence" value="ECO:0007669"/>
    <property type="project" value="UniProtKB-KW"/>
</dbReference>
<evidence type="ECO:0000256" key="5">
    <source>
        <dbReference type="ARBA" id="ARBA00022771"/>
    </source>
</evidence>
<dbReference type="GO" id="GO:0046983">
    <property type="term" value="F:protein dimerization activity"/>
    <property type="evidence" value="ECO:0007669"/>
    <property type="project" value="InterPro"/>
</dbReference>
<dbReference type="Gene3D" id="3.40.395.10">
    <property type="entry name" value="Adenoviral Proteinase, Chain A"/>
    <property type="match status" value="1"/>
</dbReference>
<keyword evidence="3" id="KW-0645">Protease</keyword>
<dbReference type="PANTHER" id="PTHR46481">
    <property type="entry name" value="ZINC FINGER BED DOMAIN-CONTAINING PROTEIN 4"/>
    <property type="match status" value="1"/>
</dbReference>
<dbReference type="PROSITE" id="PS50600">
    <property type="entry name" value="ULP_PROTEASE"/>
    <property type="match status" value="1"/>
</dbReference>
<dbReference type="InterPro" id="IPR012337">
    <property type="entry name" value="RNaseH-like_sf"/>
</dbReference>
<feature type="transmembrane region" description="Helical" evidence="10">
    <location>
        <begin position="617"/>
        <end position="642"/>
    </location>
</feature>
<dbReference type="Pfam" id="PF14372">
    <property type="entry name" value="hAT-like_RNase-H"/>
    <property type="match status" value="1"/>
</dbReference>
<dbReference type="InterPro" id="IPR008906">
    <property type="entry name" value="HATC_C_dom"/>
</dbReference>
<evidence type="ECO:0000256" key="7">
    <source>
        <dbReference type="ARBA" id="ARBA00022833"/>
    </source>
</evidence>
<dbReference type="OrthoDB" id="996198at2759"/>
<evidence type="ECO:0000256" key="1">
    <source>
        <dbReference type="ARBA" id="ARBA00004123"/>
    </source>
</evidence>
<keyword evidence="10" id="KW-0812">Transmembrane</keyword>
<dbReference type="SUPFAM" id="SSF53098">
    <property type="entry name" value="Ribonuclease H-like"/>
    <property type="match status" value="1"/>
</dbReference>
<dbReference type="InterPro" id="IPR052035">
    <property type="entry name" value="ZnF_BED_domain_contain"/>
</dbReference>
<organism evidence="12 13">
    <name type="scientific">Corchorus olitorius</name>
    <dbReference type="NCBI Taxonomy" id="93759"/>
    <lineage>
        <taxon>Eukaryota</taxon>
        <taxon>Viridiplantae</taxon>
        <taxon>Streptophyta</taxon>
        <taxon>Embryophyta</taxon>
        <taxon>Tracheophyta</taxon>
        <taxon>Spermatophyta</taxon>
        <taxon>Magnoliopsida</taxon>
        <taxon>eudicotyledons</taxon>
        <taxon>Gunneridae</taxon>
        <taxon>Pentapetalae</taxon>
        <taxon>rosids</taxon>
        <taxon>malvids</taxon>
        <taxon>Malvales</taxon>
        <taxon>Malvaceae</taxon>
        <taxon>Grewioideae</taxon>
        <taxon>Apeibeae</taxon>
        <taxon>Corchorus</taxon>
    </lineage>
</organism>
<dbReference type="GO" id="GO:0005634">
    <property type="term" value="C:nucleus"/>
    <property type="evidence" value="ECO:0007669"/>
    <property type="project" value="UniProtKB-SubCell"/>
</dbReference>
<name>A0A1R3JF13_9ROSI</name>
<sequence length="666" mass="78279">MLKLQLRQDLSSAIIEVYREEKGRLVEYFKKLPNFLHLRITLWKDDVENIIYCCYSVQFTDENWELKKKIIALKNLGHENEFEPSLVIDTTKSLLAEPDWNFDNKLSTLTFVVDAAFYSDDELADEIEQEFMGDNCNLAYVSIREISSKPDDGIVKNSSERLVEFYDTYKELSQEETRDYPYMNVKSDGGEQGCISVLVAVAAILDPRCKLALVMFLYNKLYGNFTANEHLAIIRYSLNKVFNIYERELYRGTSMQDDTYNSLASLNDEEDTIESFQRWYDSKRKVSEAFWKSELDKYLEEPIISSEFDDRFKVLNWWREHASEYPILGRMARDYLTIRPFEVMINGFSAANDEKAMINNPILRGLDPLSMEAMICTKDWLKMEPPQQRKEDLKSKAIAWMFEHIWLVSPFTDKEQQQLDKWQSHKIISGEYVGPDKISVKALKPLLMIPPRNVNFQDARKYYIDDTVVNRFFILLKRRYDKFPHKYLKHHSFDSSMATFLIEGSKNKSDMLSWVKQEDLKGTSKLFLPMCLNEHWLLFCAHIDKKRLLWLDSNRHSQMSHASEKNAISGWFLDFLLPSLGYHQPNEWSHEIPKDIPMQKNSVDCALFVMKYATASLMVIIFLSLKMTCLTFGIVHFLIYLVEVFHQEVDEINFYLLAICNLVEEH</sequence>
<keyword evidence="5" id="KW-0863">Zinc-finger</keyword>